<name>A0A8K0GMW4_IGNLU</name>
<dbReference type="OrthoDB" id="6781486at2759"/>
<protein>
    <submittedName>
        <fullName evidence="1">Uncharacterized protein</fullName>
    </submittedName>
</protein>
<evidence type="ECO:0000313" key="2">
    <source>
        <dbReference type="Proteomes" id="UP000801492"/>
    </source>
</evidence>
<dbReference type="Proteomes" id="UP000801492">
    <property type="component" value="Unassembled WGS sequence"/>
</dbReference>
<reference evidence="1" key="1">
    <citation type="submission" date="2019-08" db="EMBL/GenBank/DDBJ databases">
        <title>The genome of the North American firefly Photinus pyralis.</title>
        <authorList>
            <consortium name="Photinus pyralis genome working group"/>
            <person name="Fallon T.R."/>
            <person name="Sander Lower S.E."/>
            <person name="Weng J.-K."/>
        </authorList>
    </citation>
    <scope>NUCLEOTIDE SEQUENCE</scope>
    <source>
        <strain evidence="1">TRF0915ILg1</strain>
        <tissue evidence="1">Whole body</tissue>
    </source>
</reference>
<dbReference type="EMBL" id="VTPC01001029">
    <property type="protein sequence ID" value="KAF2903433.1"/>
    <property type="molecule type" value="Genomic_DNA"/>
</dbReference>
<organism evidence="1 2">
    <name type="scientific">Ignelater luminosus</name>
    <name type="common">Cucubano</name>
    <name type="synonym">Pyrophorus luminosus</name>
    <dbReference type="NCBI Taxonomy" id="2038154"/>
    <lineage>
        <taxon>Eukaryota</taxon>
        <taxon>Metazoa</taxon>
        <taxon>Ecdysozoa</taxon>
        <taxon>Arthropoda</taxon>
        <taxon>Hexapoda</taxon>
        <taxon>Insecta</taxon>
        <taxon>Pterygota</taxon>
        <taxon>Neoptera</taxon>
        <taxon>Endopterygota</taxon>
        <taxon>Coleoptera</taxon>
        <taxon>Polyphaga</taxon>
        <taxon>Elateriformia</taxon>
        <taxon>Elateroidea</taxon>
        <taxon>Elateridae</taxon>
        <taxon>Agrypninae</taxon>
        <taxon>Pyrophorini</taxon>
        <taxon>Ignelater</taxon>
    </lineage>
</organism>
<feature type="non-terminal residue" evidence="1">
    <location>
        <position position="1"/>
    </location>
</feature>
<gene>
    <name evidence="1" type="ORF">ILUMI_02759</name>
</gene>
<sequence>MLVGGYKVWNKGKERVMERSNMHRKIGDYDAYKTQREIVKRLINSANKRKWEKFGSNKRSGRRSKRVYTPDNNKIISNKELDYALKRLKLGKAEGHDLIILEMIKYLSNGGKQMLLRLLNKVWI</sequence>
<evidence type="ECO:0000313" key="1">
    <source>
        <dbReference type="EMBL" id="KAF2903433.1"/>
    </source>
</evidence>
<proteinExistence type="predicted"/>
<comment type="caution">
    <text evidence="1">The sequence shown here is derived from an EMBL/GenBank/DDBJ whole genome shotgun (WGS) entry which is preliminary data.</text>
</comment>
<accession>A0A8K0GMW4</accession>
<dbReference type="AlphaFoldDB" id="A0A8K0GMW4"/>
<keyword evidence="2" id="KW-1185">Reference proteome</keyword>